<reference evidence="2 3" key="1">
    <citation type="journal article" date="2020" name="bioRxiv">
        <title>Whole genome comparisons of ergot fungi reveals the divergence and evolution of species within the genus Claviceps are the result of varying mechanisms driving genome evolution and host range expansion.</title>
        <authorList>
            <person name="Wyka S.A."/>
            <person name="Mondo S.J."/>
            <person name="Liu M."/>
            <person name="Dettman J."/>
            <person name="Nalam V."/>
            <person name="Broders K.D."/>
        </authorList>
    </citation>
    <scope>NUCLEOTIDE SEQUENCE [LARGE SCALE GENOMIC DNA]</scope>
    <source>
        <strain evidence="2 3">CCC 1485</strain>
    </source>
</reference>
<feature type="compositionally biased region" description="Polar residues" evidence="1">
    <location>
        <begin position="1"/>
        <end position="32"/>
    </location>
</feature>
<keyword evidence="3" id="KW-1185">Reference proteome</keyword>
<sequence>MSDATDNTSGAVHQHASAGSSRQEATGNSRSATADAVAADRNENCSRFIIVSPLKGAENYEEWEISLDLHIQSLGSRLGRYFDGGYSYHSGKREAAGGCHIGDMAEPYCAYSAKSDVIGMELKDVTRENYDAHQKRMRL</sequence>
<dbReference type="OrthoDB" id="4963382at2759"/>
<evidence type="ECO:0000256" key="1">
    <source>
        <dbReference type="SAM" id="MobiDB-lite"/>
    </source>
</evidence>
<dbReference type="Proteomes" id="UP000706124">
    <property type="component" value="Unassembled WGS sequence"/>
</dbReference>
<evidence type="ECO:0000313" key="3">
    <source>
        <dbReference type="Proteomes" id="UP000706124"/>
    </source>
</evidence>
<dbReference type="AlphaFoldDB" id="A0A9P7M8P5"/>
<evidence type="ECO:0000313" key="2">
    <source>
        <dbReference type="EMBL" id="KAG5933284.1"/>
    </source>
</evidence>
<feature type="region of interest" description="Disordered" evidence="1">
    <location>
        <begin position="1"/>
        <end position="38"/>
    </location>
</feature>
<gene>
    <name evidence="2" type="ORF">E4U60_004567</name>
</gene>
<proteinExistence type="predicted"/>
<comment type="caution">
    <text evidence="2">The sequence shown here is derived from an EMBL/GenBank/DDBJ whole genome shotgun (WGS) entry which is preliminary data.</text>
</comment>
<organism evidence="2 3">
    <name type="scientific">Claviceps pazoutovae</name>
    <dbReference type="NCBI Taxonomy" id="1649127"/>
    <lineage>
        <taxon>Eukaryota</taxon>
        <taxon>Fungi</taxon>
        <taxon>Dikarya</taxon>
        <taxon>Ascomycota</taxon>
        <taxon>Pezizomycotina</taxon>
        <taxon>Sordariomycetes</taxon>
        <taxon>Hypocreomycetidae</taxon>
        <taxon>Hypocreales</taxon>
        <taxon>Clavicipitaceae</taxon>
        <taxon>Claviceps</taxon>
    </lineage>
</organism>
<accession>A0A9P7M8P5</accession>
<name>A0A9P7M8P5_9HYPO</name>
<protein>
    <submittedName>
        <fullName evidence="2">Uncharacterized protein</fullName>
    </submittedName>
</protein>
<dbReference type="EMBL" id="SRPO01000380">
    <property type="protein sequence ID" value="KAG5933284.1"/>
    <property type="molecule type" value="Genomic_DNA"/>
</dbReference>